<accession>A0AAN7VWB7</accession>
<feature type="signal peptide" evidence="1">
    <location>
        <begin position="1"/>
        <end position="19"/>
    </location>
</feature>
<proteinExistence type="predicted"/>
<dbReference type="Proteomes" id="UP001310594">
    <property type="component" value="Unassembled WGS sequence"/>
</dbReference>
<protein>
    <submittedName>
        <fullName evidence="2">Uncharacterized protein</fullName>
    </submittedName>
</protein>
<evidence type="ECO:0000256" key="1">
    <source>
        <dbReference type="SAM" id="SignalP"/>
    </source>
</evidence>
<evidence type="ECO:0000313" key="3">
    <source>
        <dbReference type="Proteomes" id="UP001310594"/>
    </source>
</evidence>
<sequence length="172" mass="18357">MHSSTILAAIAGFAAATHAQIFSIRPLSIDQRLTPPSIQINFTVSAPGTSVYNGGPAPAQCNLTLPGRGVGTCWNKCGPSTGSQYYARVTPSSFKSTSNYSLDIWQSYVYELGNHNNATVPISTTDACIEYTCTKKTNDNVCQTGKHSEGFNATYTAYYGGADPPQDQLCIV</sequence>
<evidence type="ECO:0000313" key="2">
    <source>
        <dbReference type="EMBL" id="KAK5689638.1"/>
    </source>
</evidence>
<dbReference type="AlphaFoldDB" id="A0AAN7VWB7"/>
<gene>
    <name evidence="2" type="ORF">LTR97_012811</name>
</gene>
<comment type="caution">
    <text evidence="2">The sequence shown here is derived from an EMBL/GenBank/DDBJ whole genome shotgun (WGS) entry which is preliminary data.</text>
</comment>
<name>A0AAN7VWB7_9PEZI</name>
<reference evidence="2" key="1">
    <citation type="submission" date="2023-08" db="EMBL/GenBank/DDBJ databases">
        <title>Black Yeasts Isolated from many extreme environments.</title>
        <authorList>
            <person name="Coleine C."/>
            <person name="Stajich J.E."/>
            <person name="Selbmann L."/>
        </authorList>
    </citation>
    <scope>NUCLEOTIDE SEQUENCE</scope>
    <source>
        <strain evidence="2">CCFEE 5810</strain>
    </source>
</reference>
<keyword evidence="1" id="KW-0732">Signal</keyword>
<feature type="chain" id="PRO_5042969458" evidence="1">
    <location>
        <begin position="20"/>
        <end position="172"/>
    </location>
</feature>
<organism evidence="2 3">
    <name type="scientific">Elasticomyces elasticus</name>
    <dbReference type="NCBI Taxonomy" id="574655"/>
    <lineage>
        <taxon>Eukaryota</taxon>
        <taxon>Fungi</taxon>
        <taxon>Dikarya</taxon>
        <taxon>Ascomycota</taxon>
        <taxon>Pezizomycotina</taxon>
        <taxon>Dothideomycetes</taxon>
        <taxon>Dothideomycetidae</taxon>
        <taxon>Mycosphaerellales</taxon>
        <taxon>Teratosphaeriaceae</taxon>
        <taxon>Elasticomyces</taxon>
    </lineage>
</organism>
<dbReference type="EMBL" id="JAVRQU010000030">
    <property type="protein sequence ID" value="KAK5689638.1"/>
    <property type="molecule type" value="Genomic_DNA"/>
</dbReference>